<evidence type="ECO:0008006" key="4">
    <source>
        <dbReference type="Google" id="ProtNLM"/>
    </source>
</evidence>
<dbReference type="NCBIfam" id="TIGR01634">
    <property type="entry name" value="tail_P2_I"/>
    <property type="match status" value="1"/>
</dbReference>
<dbReference type="InterPro" id="IPR006521">
    <property type="entry name" value="Tail_protein_I"/>
</dbReference>
<dbReference type="RefSeq" id="WP_166437336.1">
    <property type="nucleotide sequence ID" value="NZ_BJLB01000001.1"/>
</dbReference>
<comment type="caution">
    <text evidence="2">The sequence shown here is derived from an EMBL/GenBank/DDBJ whole genome shotgun (WGS) entry which is preliminary data.</text>
</comment>
<sequence length="366" mass="41565">MNNDIYNMDLLQFLPGALKHDEKMVALARGLADELLGVSGHIRDVLIYSRIDELPEDLVDILAYDMHVDWYDYSYPIEAKRNILRDSVKVHKKMGTKYAIEKALGGIYPYSEVEEWFDYEGEPHHFQVICDVTNQHITASYQQIVRAIKMYKRLSSWLDGVVYQSSIKVDVGTHTDFFIYNTPVTRRIKAGTYPYRNVRAGIARETVVVGTERAGFIFASPQTGTIPQRNIIFNQRTVHMDVETALDMMGYSSPQAGEIKAGEHPQRNRRARVADNTEELNTMTEKKVYQTTQAGTAPKRAIKSGMDDKRVDALLKADAQKYHSPQTGTVPQRNTHEQTEGNTVGNAAEMAAFHYKIKPCGSKRRI</sequence>
<proteinExistence type="predicted"/>
<dbReference type="Proteomes" id="UP000315200">
    <property type="component" value="Unassembled WGS sequence"/>
</dbReference>
<dbReference type="AlphaFoldDB" id="A0A829WNV4"/>
<evidence type="ECO:0000313" key="2">
    <source>
        <dbReference type="EMBL" id="GEA39150.1"/>
    </source>
</evidence>
<evidence type="ECO:0000313" key="1">
    <source>
        <dbReference type="EMBL" id="GEA38805.1"/>
    </source>
</evidence>
<gene>
    <name evidence="1" type="ORF">Ccl03g_45180</name>
    <name evidence="2" type="ORF">Ccl03g_48630</name>
</gene>
<accession>A0A829WNV4</accession>
<reference evidence="2 3" key="1">
    <citation type="submission" date="2019-06" db="EMBL/GenBank/DDBJ databases">
        <title>Draft genome sequence of [Clostridium] clostridioforme NBRC 113352.</title>
        <authorList>
            <person name="Miura T."/>
            <person name="Furukawa M."/>
            <person name="Shimamura M."/>
            <person name="Ohyama Y."/>
            <person name="Yamazoe A."/>
            <person name="Kawasaki H."/>
        </authorList>
    </citation>
    <scope>NUCLEOTIDE SEQUENCE [LARGE SCALE GENOMIC DNA]</scope>
    <source>
        <strain evidence="2 3">NBRC 113352</strain>
    </source>
</reference>
<dbReference type="EMBL" id="BJLB01000001">
    <property type="protein sequence ID" value="GEA39150.1"/>
    <property type="molecule type" value="Genomic_DNA"/>
</dbReference>
<name>A0A829WNV4_9FIRM</name>
<dbReference type="EMBL" id="BJLB01000001">
    <property type="protein sequence ID" value="GEA38805.1"/>
    <property type="molecule type" value="Genomic_DNA"/>
</dbReference>
<protein>
    <recommendedName>
        <fullName evidence="4">Phage tail protein I</fullName>
    </recommendedName>
</protein>
<dbReference type="Pfam" id="PF09684">
    <property type="entry name" value="Tail_P2_I"/>
    <property type="match status" value="1"/>
</dbReference>
<organism evidence="2 3">
    <name type="scientific">Enterocloster clostridioformis</name>
    <dbReference type="NCBI Taxonomy" id="1531"/>
    <lineage>
        <taxon>Bacteria</taxon>
        <taxon>Bacillati</taxon>
        <taxon>Bacillota</taxon>
        <taxon>Clostridia</taxon>
        <taxon>Lachnospirales</taxon>
        <taxon>Lachnospiraceae</taxon>
        <taxon>Enterocloster</taxon>
    </lineage>
</organism>
<evidence type="ECO:0000313" key="3">
    <source>
        <dbReference type="Proteomes" id="UP000315200"/>
    </source>
</evidence>